<feature type="chain" id="PRO_5018657876" evidence="1">
    <location>
        <begin position="18"/>
        <end position="163"/>
    </location>
</feature>
<dbReference type="AlphaFoldDB" id="A0A3S0KKB3"/>
<name>A0A3S0KKB3_9GAMM</name>
<dbReference type="InterPro" id="IPR007298">
    <property type="entry name" value="Cu-R_lipoprotein_NlpE"/>
</dbReference>
<accession>A0A3S0KKB3</accession>
<protein>
    <submittedName>
        <fullName evidence="2">Copper resistance protein NlpE</fullName>
    </submittedName>
</protein>
<evidence type="ECO:0000313" key="2">
    <source>
        <dbReference type="EMBL" id="RTR28590.1"/>
    </source>
</evidence>
<evidence type="ECO:0000313" key="3">
    <source>
        <dbReference type="Proteomes" id="UP000282060"/>
    </source>
</evidence>
<organism evidence="2 3">
    <name type="scientific">Shewanella atlantica</name>
    <dbReference type="NCBI Taxonomy" id="271099"/>
    <lineage>
        <taxon>Bacteria</taxon>
        <taxon>Pseudomonadati</taxon>
        <taxon>Pseudomonadota</taxon>
        <taxon>Gammaproteobacteria</taxon>
        <taxon>Alteromonadales</taxon>
        <taxon>Shewanellaceae</taxon>
        <taxon>Shewanella</taxon>
    </lineage>
</organism>
<evidence type="ECO:0000256" key="1">
    <source>
        <dbReference type="SAM" id="SignalP"/>
    </source>
</evidence>
<dbReference type="EMBL" id="RXNV01000012">
    <property type="protein sequence ID" value="RTR28590.1"/>
    <property type="molecule type" value="Genomic_DNA"/>
</dbReference>
<comment type="caution">
    <text evidence="2">The sequence shown here is derived from an EMBL/GenBank/DDBJ whole genome shotgun (WGS) entry which is preliminary data.</text>
</comment>
<reference evidence="2 3" key="1">
    <citation type="submission" date="2018-12" db="EMBL/GenBank/DDBJ databases">
        <authorList>
            <person name="Yu L."/>
        </authorList>
    </citation>
    <scope>NUCLEOTIDE SEQUENCE [LARGE SCALE GENOMIC DNA]</scope>
    <source>
        <strain evidence="2 3">HAW-EB5</strain>
    </source>
</reference>
<proteinExistence type="predicted"/>
<keyword evidence="3" id="KW-1185">Reference proteome</keyword>
<dbReference type="Gene3D" id="2.40.128.640">
    <property type="match status" value="1"/>
</dbReference>
<dbReference type="Pfam" id="PF04170">
    <property type="entry name" value="NlpE"/>
    <property type="match status" value="1"/>
</dbReference>
<feature type="signal peptide" evidence="1">
    <location>
        <begin position="1"/>
        <end position="17"/>
    </location>
</feature>
<sequence length="163" mass="17813">MWTNLPALTLLVLSATACSTQPPELEKSAETAQSSIEAAPQTVQIPLGDNSQNALDWDGTYSGVTPCASCEGIKTLLTLKRDNRYILQSEYLGRSDKTFIEQGVFEWNSNGSKITLKSEPTDKLAGKQFLVGENQLFMLDRAGNRISGALADSYRLIKITPAR</sequence>
<dbReference type="OrthoDB" id="5348860at2"/>
<keyword evidence="1" id="KW-0732">Signal</keyword>
<dbReference type="Proteomes" id="UP000282060">
    <property type="component" value="Unassembled WGS sequence"/>
</dbReference>
<gene>
    <name evidence="2" type="ORF">EKG39_18540</name>
</gene>